<dbReference type="GO" id="GO:0030313">
    <property type="term" value="C:cell envelope"/>
    <property type="evidence" value="ECO:0007669"/>
    <property type="project" value="UniProtKB-SubCell"/>
</dbReference>
<feature type="transmembrane region" description="Helical" evidence="5">
    <location>
        <begin position="173"/>
        <end position="194"/>
    </location>
</feature>
<keyword evidence="2" id="KW-0479">Metal-binding</keyword>
<evidence type="ECO:0000259" key="7">
    <source>
        <dbReference type="Pfam" id="PF04234"/>
    </source>
</evidence>
<dbReference type="EMBL" id="VNFK01000007">
    <property type="protein sequence ID" value="TVU62763.1"/>
    <property type="molecule type" value="Genomic_DNA"/>
</dbReference>
<keyword evidence="4" id="KW-0186">Copper</keyword>
<feature type="signal peptide" evidence="6">
    <location>
        <begin position="1"/>
        <end position="40"/>
    </location>
</feature>
<evidence type="ECO:0000313" key="8">
    <source>
        <dbReference type="EMBL" id="TVU62763.1"/>
    </source>
</evidence>
<name>A0A558H0W7_PAENT</name>
<dbReference type="SUPFAM" id="SSF81296">
    <property type="entry name" value="E set domains"/>
    <property type="match status" value="1"/>
</dbReference>
<evidence type="ECO:0000313" key="9">
    <source>
        <dbReference type="Proteomes" id="UP000316500"/>
    </source>
</evidence>
<dbReference type="GO" id="GO:0005886">
    <property type="term" value="C:plasma membrane"/>
    <property type="evidence" value="ECO:0007669"/>
    <property type="project" value="TreeGrafter"/>
</dbReference>
<keyword evidence="5" id="KW-0472">Membrane</keyword>
<dbReference type="GO" id="GO:0042597">
    <property type="term" value="C:periplasmic space"/>
    <property type="evidence" value="ECO:0007669"/>
    <property type="project" value="InterPro"/>
</dbReference>
<keyword evidence="5" id="KW-1133">Transmembrane helix</keyword>
<dbReference type="GO" id="GO:0005507">
    <property type="term" value="F:copper ion binding"/>
    <property type="evidence" value="ECO:0007669"/>
    <property type="project" value="InterPro"/>
</dbReference>
<evidence type="ECO:0000256" key="5">
    <source>
        <dbReference type="SAM" id="Phobius"/>
    </source>
</evidence>
<accession>A0A558H0W7</accession>
<comment type="caution">
    <text evidence="8">The sequence shown here is derived from an EMBL/GenBank/DDBJ whole genome shotgun (WGS) entry which is preliminary data.</text>
</comment>
<keyword evidence="5" id="KW-0812">Transmembrane</keyword>
<dbReference type="OrthoDB" id="5242236at2"/>
<dbReference type="InterPro" id="IPR014755">
    <property type="entry name" value="Cu-Rt/internalin_Ig-like"/>
</dbReference>
<dbReference type="Proteomes" id="UP000316500">
    <property type="component" value="Unassembled WGS sequence"/>
</dbReference>
<dbReference type="InterPro" id="IPR007348">
    <property type="entry name" value="CopC_dom"/>
</dbReference>
<reference evidence="8 9" key="1">
    <citation type="submission" date="2019-07" db="EMBL/GenBank/DDBJ databases">
        <title>Diversity of Bacteria from Kongsfjorden, Arctic.</title>
        <authorList>
            <person name="Yu Y."/>
        </authorList>
    </citation>
    <scope>NUCLEOTIDE SEQUENCE [LARGE SCALE GENOMIC DNA]</scope>
    <source>
        <strain evidence="8 9">SM1928</strain>
    </source>
</reference>
<evidence type="ECO:0000256" key="6">
    <source>
        <dbReference type="SAM" id="SignalP"/>
    </source>
</evidence>
<protein>
    <submittedName>
        <fullName evidence="8">Copper resistance protein CopC</fullName>
    </submittedName>
</protein>
<evidence type="ECO:0000256" key="2">
    <source>
        <dbReference type="ARBA" id="ARBA00022723"/>
    </source>
</evidence>
<evidence type="ECO:0000256" key="3">
    <source>
        <dbReference type="ARBA" id="ARBA00022729"/>
    </source>
</evidence>
<dbReference type="AlphaFoldDB" id="A0A558H0W7"/>
<dbReference type="InterPro" id="IPR014756">
    <property type="entry name" value="Ig_E-set"/>
</dbReference>
<dbReference type="PANTHER" id="PTHR34820">
    <property type="entry name" value="INNER MEMBRANE PROTEIN YEBZ"/>
    <property type="match status" value="1"/>
</dbReference>
<gene>
    <name evidence="8" type="ORF">FQP90_11055</name>
</gene>
<dbReference type="Gene3D" id="2.60.40.1220">
    <property type="match status" value="1"/>
</dbReference>
<feature type="chain" id="PRO_5022229519" evidence="6">
    <location>
        <begin position="41"/>
        <end position="205"/>
    </location>
</feature>
<sequence>MARQILRKFSWRNPGLSGPTLAVILLCMAFGLATAPAASAHDQLVSSTPSTGQRLDAPPSGIELKFSAPLLAIGHEVRVVDAASNNWVQGESVLDRGTLTQPLAPGMPDGEYQVRWRVVSSDGHPINGSYSFLVGAGATAGAITAPGNTATSGVPSGSAESGDTASTVQVPDWLIAAALGAVAGLALYLGWGLFTRRRRSSPRDG</sequence>
<feature type="domain" description="CopC" evidence="7">
    <location>
        <begin position="41"/>
        <end position="134"/>
    </location>
</feature>
<evidence type="ECO:0000256" key="1">
    <source>
        <dbReference type="ARBA" id="ARBA00004196"/>
    </source>
</evidence>
<dbReference type="Pfam" id="PF04234">
    <property type="entry name" value="CopC"/>
    <property type="match status" value="1"/>
</dbReference>
<proteinExistence type="predicted"/>
<keyword evidence="3 6" id="KW-0732">Signal</keyword>
<dbReference type="GO" id="GO:0046688">
    <property type="term" value="P:response to copper ion"/>
    <property type="evidence" value="ECO:0007669"/>
    <property type="project" value="InterPro"/>
</dbReference>
<organism evidence="8 9">
    <name type="scientific">Paenarthrobacter nitroguajacolicus</name>
    <name type="common">Arthrobacter nitroguajacolicus</name>
    <dbReference type="NCBI Taxonomy" id="211146"/>
    <lineage>
        <taxon>Bacteria</taxon>
        <taxon>Bacillati</taxon>
        <taxon>Actinomycetota</taxon>
        <taxon>Actinomycetes</taxon>
        <taxon>Micrococcales</taxon>
        <taxon>Micrococcaceae</taxon>
        <taxon>Paenarthrobacter</taxon>
    </lineage>
</organism>
<evidence type="ECO:0000256" key="4">
    <source>
        <dbReference type="ARBA" id="ARBA00023008"/>
    </source>
</evidence>
<dbReference type="GO" id="GO:0006825">
    <property type="term" value="P:copper ion transport"/>
    <property type="evidence" value="ECO:0007669"/>
    <property type="project" value="InterPro"/>
</dbReference>
<dbReference type="PANTHER" id="PTHR34820:SF4">
    <property type="entry name" value="INNER MEMBRANE PROTEIN YEBZ"/>
    <property type="match status" value="1"/>
</dbReference>
<dbReference type="InterPro" id="IPR032694">
    <property type="entry name" value="CopC/D"/>
</dbReference>
<comment type="subcellular location">
    <subcellularLocation>
        <location evidence="1">Cell envelope</location>
    </subcellularLocation>
</comment>